<gene>
    <name evidence="1" type="ORF">POJ06DRAFT_140287</name>
</gene>
<name>A0AAD7QRZ7_9ASCO</name>
<dbReference type="RefSeq" id="XP_056042152.1">
    <property type="nucleotide sequence ID" value="XM_056184505.1"/>
</dbReference>
<evidence type="ECO:0000313" key="2">
    <source>
        <dbReference type="Proteomes" id="UP001217417"/>
    </source>
</evidence>
<dbReference type="AlphaFoldDB" id="A0AAD7QRZ7"/>
<protein>
    <submittedName>
        <fullName evidence="1">Uncharacterized protein</fullName>
    </submittedName>
</protein>
<evidence type="ECO:0000313" key="1">
    <source>
        <dbReference type="EMBL" id="KAJ8098702.1"/>
    </source>
</evidence>
<dbReference type="GeneID" id="80879671"/>
<sequence length="205" mass="23052">MVQDRCAQGMDRRRSSAYSLIPMAAYGPASTRKTVSPNAPVQSHATRFHYGTVPKDYTSALHSPQFDLEQLLLQLFIDLHTSNPDYEIFGKPAQGLVRLPLYSARIGEPSWAKTCGSIAVRVINEMKSDFQLEGRWMSRTRYIQITRTSKGNQVMCRQVSILRLLAFLAEPTPLHWTYLSGSSQMGIQPPSSDTVDRQLVVYIDG</sequence>
<accession>A0AAD7QRZ7</accession>
<proteinExistence type="predicted"/>
<reference evidence="1" key="1">
    <citation type="submission" date="2023-03" db="EMBL/GenBank/DDBJ databases">
        <title>Near-Complete genome sequence of Lipomyces tetrasporous NRRL Y-64009, an oleaginous yeast capable of growing on lignocellulosic hydrolysates.</title>
        <authorList>
            <consortium name="Lawrence Berkeley National Laboratory"/>
            <person name="Jagtap S.S."/>
            <person name="Liu J.-J."/>
            <person name="Walukiewicz H.E."/>
            <person name="Pangilinan J."/>
            <person name="Lipzen A."/>
            <person name="Ahrendt S."/>
            <person name="Koriabine M."/>
            <person name="Cobaugh K."/>
            <person name="Salamov A."/>
            <person name="Yoshinaga Y."/>
            <person name="Ng V."/>
            <person name="Daum C."/>
            <person name="Grigoriev I.V."/>
            <person name="Slininger P.J."/>
            <person name="Dien B.S."/>
            <person name="Jin Y.-S."/>
            <person name="Rao C.V."/>
        </authorList>
    </citation>
    <scope>NUCLEOTIDE SEQUENCE</scope>
    <source>
        <strain evidence="1">NRRL Y-64009</strain>
    </source>
</reference>
<organism evidence="1 2">
    <name type="scientific">Lipomyces tetrasporus</name>
    <dbReference type="NCBI Taxonomy" id="54092"/>
    <lineage>
        <taxon>Eukaryota</taxon>
        <taxon>Fungi</taxon>
        <taxon>Dikarya</taxon>
        <taxon>Ascomycota</taxon>
        <taxon>Saccharomycotina</taxon>
        <taxon>Lipomycetes</taxon>
        <taxon>Lipomycetales</taxon>
        <taxon>Lipomycetaceae</taxon>
        <taxon>Lipomyces</taxon>
    </lineage>
</organism>
<dbReference type="EMBL" id="JARPMG010000008">
    <property type="protein sequence ID" value="KAJ8098702.1"/>
    <property type="molecule type" value="Genomic_DNA"/>
</dbReference>
<keyword evidence="2" id="KW-1185">Reference proteome</keyword>
<comment type="caution">
    <text evidence="1">The sequence shown here is derived from an EMBL/GenBank/DDBJ whole genome shotgun (WGS) entry which is preliminary data.</text>
</comment>
<dbReference type="Proteomes" id="UP001217417">
    <property type="component" value="Unassembled WGS sequence"/>
</dbReference>